<dbReference type="PANTHER" id="PTHR36878:SF1">
    <property type="entry name" value="SMALL INTEGRAL MEMBRANE PROTEIN 30"/>
    <property type="match status" value="1"/>
</dbReference>
<dbReference type="Proteomes" id="UP001652642">
    <property type="component" value="Chromosome 5"/>
</dbReference>
<gene>
    <name evidence="4 5" type="primary">SMIM30</name>
</gene>
<sequence length="65" mass="6914">MIGNMATPGKASQLFLVLFSLLIGLPVVEALDMGDALALLLGMVLSCIGFCVCLGLYARKRNEEL</sequence>
<feature type="chain" id="PRO_5045028242" evidence="2">
    <location>
        <begin position="31"/>
        <end position="65"/>
    </location>
</feature>
<accession>A0ABM5GG30</accession>
<keyword evidence="1" id="KW-0812">Transmembrane</keyword>
<name>A0ABM5GG30_9SAUR</name>
<dbReference type="InterPro" id="IPR031742">
    <property type="entry name" value="DUF4730"/>
</dbReference>
<keyword evidence="2" id="KW-0732">Signal</keyword>
<feature type="transmembrane region" description="Helical" evidence="1">
    <location>
        <begin position="40"/>
        <end position="58"/>
    </location>
</feature>
<keyword evidence="1" id="KW-0472">Membrane</keyword>
<protein>
    <submittedName>
        <fullName evidence="4 5">Small integral membrane protein 30</fullName>
    </submittedName>
</protein>
<keyword evidence="3" id="KW-1185">Reference proteome</keyword>
<dbReference type="Pfam" id="PF15873">
    <property type="entry name" value="DUF4730"/>
    <property type="match status" value="1"/>
</dbReference>
<proteinExistence type="predicted"/>
<keyword evidence="1" id="KW-1133">Transmembrane helix</keyword>
<dbReference type="PANTHER" id="PTHR36878">
    <property type="entry name" value="SMALL INTEGRAL MEMBRANE PROTEIN 30"/>
    <property type="match status" value="1"/>
</dbReference>
<reference evidence="4 5" key="1">
    <citation type="submission" date="2025-05" db="UniProtKB">
        <authorList>
            <consortium name="RefSeq"/>
        </authorList>
    </citation>
    <scope>IDENTIFICATION</scope>
</reference>
<evidence type="ECO:0000313" key="5">
    <source>
        <dbReference type="RefSeq" id="XP_072856616.1"/>
    </source>
</evidence>
<dbReference type="RefSeq" id="XP_072856616.1">
    <property type="nucleotide sequence ID" value="XM_073000515.1"/>
</dbReference>
<dbReference type="GeneID" id="110088250"/>
<evidence type="ECO:0000256" key="1">
    <source>
        <dbReference type="SAM" id="Phobius"/>
    </source>
</evidence>
<feature type="signal peptide" evidence="2">
    <location>
        <begin position="1"/>
        <end position="30"/>
    </location>
</feature>
<dbReference type="RefSeq" id="XP_072856615.1">
    <property type="nucleotide sequence ID" value="XM_073000514.1"/>
</dbReference>
<evidence type="ECO:0000256" key="2">
    <source>
        <dbReference type="SAM" id="SignalP"/>
    </source>
</evidence>
<evidence type="ECO:0000313" key="4">
    <source>
        <dbReference type="RefSeq" id="XP_072856615.1"/>
    </source>
</evidence>
<organism evidence="3 5">
    <name type="scientific">Pogona vitticeps</name>
    <name type="common">central bearded dragon</name>
    <dbReference type="NCBI Taxonomy" id="103695"/>
    <lineage>
        <taxon>Eukaryota</taxon>
        <taxon>Metazoa</taxon>
        <taxon>Chordata</taxon>
        <taxon>Craniata</taxon>
        <taxon>Vertebrata</taxon>
        <taxon>Euteleostomi</taxon>
        <taxon>Lepidosauria</taxon>
        <taxon>Squamata</taxon>
        <taxon>Bifurcata</taxon>
        <taxon>Unidentata</taxon>
        <taxon>Episquamata</taxon>
        <taxon>Toxicofera</taxon>
        <taxon>Iguania</taxon>
        <taxon>Acrodonta</taxon>
        <taxon>Agamidae</taxon>
        <taxon>Amphibolurinae</taxon>
        <taxon>Pogona</taxon>
    </lineage>
</organism>
<evidence type="ECO:0000313" key="3">
    <source>
        <dbReference type="Proteomes" id="UP001652642"/>
    </source>
</evidence>